<gene>
    <name evidence="1" type="ORF">AVEN_46772_1</name>
</gene>
<name>A0A4Y2ARD6_ARAVE</name>
<comment type="caution">
    <text evidence="1">The sequence shown here is derived from an EMBL/GenBank/DDBJ whole genome shotgun (WGS) entry which is preliminary data.</text>
</comment>
<dbReference type="EMBL" id="BGPR01081306">
    <property type="protein sequence ID" value="GBL82433.1"/>
    <property type="molecule type" value="Genomic_DNA"/>
</dbReference>
<evidence type="ECO:0000313" key="1">
    <source>
        <dbReference type="EMBL" id="GBL82433.1"/>
    </source>
</evidence>
<keyword evidence="2" id="KW-1185">Reference proteome</keyword>
<proteinExistence type="predicted"/>
<sequence>MAARRKKVKKKVVCVPRDSSVYSGNASQQVGELSAKRDKALITVLSVRQITNDWFAWLCTEWGIVFRRAGIVDCGGEDGERAQGCRDFHRKKCAKWDRQLPQTVLSRSSASSRFDGGWSGWWQLLFSKRETIAFLFGSRDSFNLAGFCAPIFCRNELQS</sequence>
<dbReference type="AlphaFoldDB" id="A0A4Y2ARD6"/>
<reference evidence="1 2" key="1">
    <citation type="journal article" date="2019" name="Sci. Rep.">
        <title>Orb-weaving spider Araneus ventricosus genome elucidates the spidroin gene catalogue.</title>
        <authorList>
            <person name="Kono N."/>
            <person name="Nakamura H."/>
            <person name="Ohtoshi R."/>
            <person name="Moran D.A.P."/>
            <person name="Shinohara A."/>
            <person name="Yoshida Y."/>
            <person name="Fujiwara M."/>
            <person name="Mori M."/>
            <person name="Tomita M."/>
            <person name="Arakawa K."/>
        </authorList>
    </citation>
    <scope>NUCLEOTIDE SEQUENCE [LARGE SCALE GENOMIC DNA]</scope>
</reference>
<accession>A0A4Y2ARD6</accession>
<dbReference type="Proteomes" id="UP000499080">
    <property type="component" value="Unassembled WGS sequence"/>
</dbReference>
<evidence type="ECO:0000313" key="2">
    <source>
        <dbReference type="Proteomes" id="UP000499080"/>
    </source>
</evidence>
<protein>
    <submittedName>
        <fullName evidence="1">Uncharacterized protein</fullName>
    </submittedName>
</protein>
<organism evidence="1 2">
    <name type="scientific">Araneus ventricosus</name>
    <name type="common">Orbweaver spider</name>
    <name type="synonym">Epeira ventricosa</name>
    <dbReference type="NCBI Taxonomy" id="182803"/>
    <lineage>
        <taxon>Eukaryota</taxon>
        <taxon>Metazoa</taxon>
        <taxon>Ecdysozoa</taxon>
        <taxon>Arthropoda</taxon>
        <taxon>Chelicerata</taxon>
        <taxon>Arachnida</taxon>
        <taxon>Araneae</taxon>
        <taxon>Araneomorphae</taxon>
        <taxon>Entelegynae</taxon>
        <taxon>Araneoidea</taxon>
        <taxon>Araneidae</taxon>
        <taxon>Araneus</taxon>
    </lineage>
</organism>